<name>A0AAV3RHF2_LITER</name>
<evidence type="ECO:0000313" key="5">
    <source>
        <dbReference type="EMBL" id="GAA0175260.1"/>
    </source>
</evidence>
<dbReference type="PROSITE" id="PS51304">
    <property type="entry name" value="GALECTIN"/>
    <property type="match status" value="1"/>
</dbReference>
<reference evidence="5 6" key="1">
    <citation type="submission" date="2024-01" db="EMBL/GenBank/DDBJ databases">
        <title>The complete chloroplast genome sequence of Lithospermum erythrorhizon: insights into the phylogenetic relationship among Boraginaceae species and the maternal lineages of purple gromwells.</title>
        <authorList>
            <person name="Okada T."/>
            <person name="Watanabe K."/>
        </authorList>
    </citation>
    <scope>NUCLEOTIDE SEQUENCE [LARGE SCALE GENOMIC DNA]</scope>
</reference>
<evidence type="ECO:0000256" key="3">
    <source>
        <dbReference type="SAM" id="Phobius"/>
    </source>
</evidence>
<dbReference type="InterPro" id="IPR044156">
    <property type="entry name" value="Galectin-like"/>
</dbReference>
<dbReference type="Gene3D" id="2.60.120.200">
    <property type="match status" value="2"/>
</dbReference>
<keyword evidence="3" id="KW-0812">Transmembrane</keyword>
<dbReference type="PANTHER" id="PTHR11346">
    <property type="entry name" value="GALECTIN"/>
    <property type="match status" value="1"/>
</dbReference>
<dbReference type="Proteomes" id="UP001454036">
    <property type="component" value="Unassembled WGS sequence"/>
</dbReference>
<evidence type="ECO:0000259" key="4">
    <source>
        <dbReference type="PROSITE" id="PS51304"/>
    </source>
</evidence>
<dbReference type="SMART" id="SM00908">
    <property type="entry name" value="Gal-bind_lectin"/>
    <property type="match status" value="1"/>
</dbReference>
<sequence>MKRLKGEPSTIRRSKLSYIVLGIGVLYLCFVFLKFEDLFESVTVLGSSESDSSVNRSSGKEDDDGGRLVHTELSLNRTNRVQRTLQDRSSENVLSMLGEGKGREVQKVVGKPVKPRKLEYGRITAAIFKRLNRTKNFTILENMADEAWSLGLKEWGELEKFDVTKIEIDVILEKKPESCPSWIEHTGEQLGKNNQLMSLPCGLAGGSALTVVGTPRLAHQEYVPELAKLKNGNGMVMVSQFMVELLGLKAVSGEDPPRILHLNPRLRGDWSQRSVIEHNTCYRMQWGAAQRCDGVPSKNFEHMLVDGFLRCEKWVRNDIEGSKQSKIISWFQRFIGRANKPVMTWPFPFVEDRLFVLTIRAGVDGYHINVGGRHVTSFPYHTGFTLEDATGLLVKGDVDVHSVYATSLPTSHPSFSPQGVLDFSEMWKANPLPNRRIKMFVGVLSATNHFAERMAVRKTWMQSSEIKSSDVVVRFFVALVSS</sequence>
<dbReference type="PANTHER" id="PTHR11346:SF147">
    <property type="entry name" value="GALECTIN"/>
    <property type="match status" value="1"/>
</dbReference>
<dbReference type="AlphaFoldDB" id="A0AAV3RHF2"/>
<gene>
    <name evidence="5" type="ORF">LIER_28472</name>
</gene>
<feature type="compositionally biased region" description="Low complexity" evidence="2">
    <location>
        <begin position="48"/>
        <end position="57"/>
    </location>
</feature>
<feature type="transmembrane region" description="Helical" evidence="3">
    <location>
        <begin position="16"/>
        <end position="35"/>
    </location>
</feature>
<accession>A0AAV3RHF2</accession>
<evidence type="ECO:0000256" key="2">
    <source>
        <dbReference type="SAM" id="MobiDB-lite"/>
    </source>
</evidence>
<comment type="caution">
    <text evidence="5">The sequence shown here is derived from an EMBL/GenBank/DDBJ whole genome shotgun (WGS) entry which is preliminary data.</text>
</comment>
<dbReference type="CDD" id="cd00070">
    <property type="entry name" value="GLECT"/>
    <property type="match status" value="1"/>
</dbReference>
<evidence type="ECO:0000313" key="6">
    <source>
        <dbReference type="Proteomes" id="UP001454036"/>
    </source>
</evidence>
<keyword evidence="1" id="KW-0430">Lectin</keyword>
<protein>
    <recommendedName>
        <fullName evidence="1">Galectin</fullName>
    </recommendedName>
</protein>
<dbReference type="FunFam" id="2.60.120.200:FF:000147">
    <property type="entry name" value="Hydroxyproline O-galactosyltransferase GALT2"/>
    <property type="match status" value="1"/>
</dbReference>
<dbReference type="Pfam" id="PF00337">
    <property type="entry name" value="Gal-bind_lectin"/>
    <property type="match status" value="1"/>
</dbReference>
<feature type="region of interest" description="Disordered" evidence="2">
    <location>
        <begin position="48"/>
        <end position="67"/>
    </location>
</feature>
<dbReference type="FunFam" id="2.60.120.200:FF:000071">
    <property type="entry name" value="Hydroxyproline O-galactosyltransferase GALT2"/>
    <property type="match status" value="1"/>
</dbReference>
<keyword evidence="3" id="KW-1133">Transmembrane helix</keyword>
<organism evidence="5 6">
    <name type="scientific">Lithospermum erythrorhizon</name>
    <name type="common">Purple gromwell</name>
    <name type="synonym">Lithospermum officinale var. erythrorhizon</name>
    <dbReference type="NCBI Taxonomy" id="34254"/>
    <lineage>
        <taxon>Eukaryota</taxon>
        <taxon>Viridiplantae</taxon>
        <taxon>Streptophyta</taxon>
        <taxon>Embryophyta</taxon>
        <taxon>Tracheophyta</taxon>
        <taxon>Spermatophyta</taxon>
        <taxon>Magnoliopsida</taxon>
        <taxon>eudicotyledons</taxon>
        <taxon>Gunneridae</taxon>
        <taxon>Pentapetalae</taxon>
        <taxon>asterids</taxon>
        <taxon>lamiids</taxon>
        <taxon>Boraginales</taxon>
        <taxon>Boraginaceae</taxon>
        <taxon>Boraginoideae</taxon>
        <taxon>Lithospermeae</taxon>
        <taxon>Lithospermum</taxon>
    </lineage>
</organism>
<dbReference type="EMBL" id="BAABME010009491">
    <property type="protein sequence ID" value="GAA0175260.1"/>
    <property type="molecule type" value="Genomic_DNA"/>
</dbReference>
<dbReference type="GO" id="GO:1901137">
    <property type="term" value="P:carbohydrate derivative biosynthetic process"/>
    <property type="evidence" value="ECO:0007669"/>
    <property type="project" value="UniProtKB-ARBA"/>
</dbReference>
<dbReference type="GO" id="GO:0030246">
    <property type="term" value="F:carbohydrate binding"/>
    <property type="evidence" value="ECO:0007669"/>
    <property type="project" value="UniProtKB-UniRule"/>
</dbReference>
<dbReference type="InterPro" id="IPR013320">
    <property type="entry name" value="ConA-like_dom_sf"/>
</dbReference>
<dbReference type="SUPFAM" id="SSF49899">
    <property type="entry name" value="Concanavalin A-like lectins/glucanases"/>
    <property type="match status" value="1"/>
</dbReference>
<dbReference type="InterPro" id="IPR001079">
    <property type="entry name" value="Galectin_CRD"/>
</dbReference>
<keyword evidence="3" id="KW-0472">Membrane</keyword>
<keyword evidence="6" id="KW-1185">Reference proteome</keyword>
<evidence type="ECO:0000256" key="1">
    <source>
        <dbReference type="RuleBase" id="RU102079"/>
    </source>
</evidence>
<feature type="domain" description="Galectin" evidence="4">
    <location>
        <begin position="195"/>
        <end position="406"/>
    </location>
</feature>
<proteinExistence type="predicted"/>